<dbReference type="AlphaFoldDB" id="M5RNQ0"/>
<protein>
    <submittedName>
        <fullName evidence="2">Uncharacterized protein</fullName>
    </submittedName>
</protein>
<feature type="region of interest" description="Disordered" evidence="1">
    <location>
        <begin position="25"/>
        <end position="58"/>
    </location>
</feature>
<dbReference type="Proteomes" id="UP000011991">
    <property type="component" value="Unassembled WGS sequence"/>
</dbReference>
<reference evidence="2 3" key="1">
    <citation type="journal article" date="2013" name="Mar. Genomics">
        <title>Expression of sulfatases in Rhodopirellula baltica and the diversity of sulfatases in the genus Rhodopirellula.</title>
        <authorList>
            <person name="Wegner C.E."/>
            <person name="Richter-Heitmann T."/>
            <person name="Klindworth A."/>
            <person name="Klockow C."/>
            <person name="Richter M."/>
            <person name="Achstetter T."/>
            <person name="Glockner F.O."/>
            <person name="Harder J."/>
        </authorList>
    </citation>
    <scope>NUCLEOTIDE SEQUENCE [LARGE SCALE GENOMIC DNA]</scope>
    <source>
        <strain evidence="2 3">SM1</strain>
    </source>
</reference>
<evidence type="ECO:0000313" key="2">
    <source>
        <dbReference type="EMBL" id="EMI20811.1"/>
    </source>
</evidence>
<dbReference type="PATRIC" id="fig|1265738.3.peg.2262"/>
<organism evidence="2 3">
    <name type="scientific">Rhodopirellula maiorica SM1</name>
    <dbReference type="NCBI Taxonomy" id="1265738"/>
    <lineage>
        <taxon>Bacteria</taxon>
        <taxon>Pseudomonadati</taxon>
        <taxon>Planctomycetota</taxon>
        <taxon>Planctomycetia</taxon>
        <taxon>Pirellulales</taxon>
        <taxon>Pirellulaceae</taxon>
        <taxon>Novipirellula</taxon>
    </lineage>
</organism>
<keyword evidence="3" id="KW-1185">Reference proteome</keyword>
<evidence type="ECO:0000256" key="1">
    <source>
        <dbReference type="SAM" id="MobiDB-lite"/>
    </source>
</evidence>
<gene>
    <name evidence="2" type="ORF">RMSM_02254</name>
</gene>
<name>M5RNQ0_9BACT</name>
<sequence length="58" mass="6530">MASTWPRHNRKLTGRPEAVSVVLISERASSNGQTGSRKRVEKRISNPTETPEWWGTPV</sequence>
<proteinExistence type="predicted"/>
<evidence type="ECO:0000313" key="3">
    <source>
        <dbReference type="Proteomes" id="UP000011991"/>
    </source>
</evidence>
<comment type="caution">
    <text evidence="2">The sequence shown here is derived from an EMBL/GenBank/DDBJ whole genome shotgun (WGS) entry which is preliminary data.</text>
</comment>
<dbReference type="EMBL" id="ANOG01000317">
    <property type="protein sequence ID" value="EMI20811.1"/>
    <property type="molecule type" value="Genomic_DNA"/>
</dbReference>
<accession>M5RNQ0</accession>